<gene>
    <name evidence="2" type="ORF">QO012_003382</name>
</gene>
<sequence length="52" mass="5979">MARTPNFGSSKTVTTEDFQERLKRIFERKPDPAIQPVRPAPRVNRKPPAFKA</sequence>
<reference evidence="2 3" key="1">
    <citation type="submission" date="2023-07" db="EMBL/GenBank/DDBJ databases">
        <title>Genomic Encyclopedia of Type Strains, Phase IV (KMG-IV): sequencing the most valuable type-strain genomes for metagenomic binning, comparative biology and taxonomic classification.</title>
        <authorList>
            <person name="Goeker M."/>
        </authorList>
    </citation>
    <scope>NUCLEOTIDE SEQUENCE [LARGE SCALE GENOMIC DNA]</scope>
    <source>
        <strain evidence="2 3">DSM 19013</strain>
    </source>
</reference>
<evidence type="ECO:0000256" key="1">
    <source>
        <dbReference type="SAM" id="MobiDB-lite"/>
    </source>
</evidence>
<evidence type="ECO:0000313" key="3">
    <source>
        <dbReference type="Proteomes" id="UP001231124"/>
    </source>
</evidence>
<feature type="region of interest" description="Disordered" evidence="1">
    <location>
        <begin position="25"/>
        <end position="52"/>
    </location>
</feature>
<accession>A0ABU0I4R4</accession>
<name>A0ABU0I4R4_9HYPH</name>
<evidence type="ECO:0000313" key="2">
    <source>
        <dbReference type="EMBL" id="MDQ0448870.1"/>
    </source>
</evidence>
<proteinExistence type="predicted"/>
<dbReference type="Proteomes" id="UP001231124">
    <property type="component" value="Unassembled WGS sequence"/>
</dbReference>
<dbReference type="RefSeq" id="WP_238202048.1">
    <property type="nucleotide sequence ID" value="NZ_BPQE01000008.1"/>
</dbReference>
<comment type="caution">
    <text evidence="2">The sequence shown here is derived from an EMBL/GenBank/DDBJ whole genome shotgun (WGS) entry which is preliminary data.</text>
</comment>
<organism evidence="2 3">
    <name type="scientific">Methylobacterium aerolatum</name>
    <dbReference type="NCBI Taxonomy" id="418708"/>
    <lineage>
        <taxon>Bacteria</taxon>
        <taxon>Pseudomonadati</taxon>
        <taxon>Pseudomonadota</taxon>
        <taxon>Alphaproteobacteria</taxon>
        <taxon>Hyphomicrobiales</taxon>
        <taxon>Methylobacteriaceae</taxon>
        <taxon>Methylobacterium</taxon>
    </lineage>
</organism>
<keyword evidence="3" id="KW-1185">Reference proteome</keyword>
<protein>
    <submittedName>
        <fullName evidence="2">Uncharacterized protein</fullName>
    </submittedName>
</protein>
<dbReference type="EMBL" id="JAUSVP010000011">
    <property type="protein sequence ID" value="MDQ0448870.1"/>
    <property type="molecule type" value="Genomic_DNA"/>
</dbReference>